<dbReference type="AlphaFoldDB" id="A0A9D4V7S8"/>
<accession>A0A9D4V7S8</accession>
<proteinExistence type="predicted"/>
<gene>
    <name evidence="1" type="ORF">GOP47_0003994</name>
</gene>
<evidence type="ECO:0000313" key="2">
    <source>
        <dbReference type="Proteomes" id="UP000886520"/>
    </source>
</evidence>
<dbReference type="PANTHER" id="PTHR46533">
    <property type="entry name" value="ZINC FINGER MYND DOMAIN-CONTAINING PROTEIN 12"/>
    <property type="match status" value="1"/>
</dbReference>
<dbReference type="EMBL" id="JABFUD020000004">
    <property type="protein sequence ID" value="KAI5080811.1"/>
    <property type="molecule type" value="Genomic_DNA"/>
</dbReference>
<evidence type="ECO:0000313" key="1">
    <source>
        <dbReference type="EMBL" id="KAI5080811.1"/>
    </source>
</evidence>
<dbReference type="PANTHER" id="PTHR46533:SF1">
    <property type="entry name" value="ZINC FINGER MYND DOMAIN-CONTAINING PROTEIN 12"/>
    <property type="match status" value="1"/>
</dbReference>
<sequence length="405" mass="45388">MATMEVDLGNIGLVHAIQTPRGVMFSMSEVASTIFHENPSAFAKELRQGRYNKQHIEDKNILETLARLNVFPDSSTSIGATLLSPRTLEELLNDTRKFDLVPILKVALMRMVTQQSATLMAQGELENALSLALDAIKQAQQIFYPKAPLQMVPLYLLAVQVCLSLGRSTQCEELLGIAAWLFLQGPQGEENYDTQAEISRLFGQLYVLQNKFKNALQAFAEEIYYVSKEHGVLDIRTSIGFYNSFKVLKTLERYEDCLAFGDVVVDIWLLVMGGLVLSGATFPSKTFGNLDPEIVPDLRNSQENIRWVHVDDMVTMLQDILGVREHVLGVTKASGEEIFLAIGLIYVYKKDLKLALENLNKAQKSICGDSKTEIQDMLWRALLSKFDAYAVGHASPFPVKYFGRH</sequence>
<keyword evidence="2" id="KW-1185">Reference proteome</keyword>
<name>A0A9D4V7S8_ADICA</name>
<reference evidence="1" key="1">
    <citation type="submission" date="2021-01" db="EMBL/GenBank/DDBJ databases">
        <title>Adiantum capillus-veneris genome.</title>
        <authorList>
            <person name="Fang Y."/>
            <person name="Liao Q."/>
        </authorList>
    </citation>
    <scope>NUCLEOTIDE SEQUENCE</scope>
    <source>
        <strain evidence="1">H3</strain>
        <tissue evidence="1">Leaf</tissue>
    </source>
</reference>
<dbReference type="InterPro" id="IPR053248">
    <property type="entry name" value="Zinc_finger_MYND_domain"/>
</dbReference>
<comment type="caution">
    <text evidence="1">The sequence shown here is derived from an EMBL/GenBank/DDBJ whole genome shotgun (WGS) entry which is preliminary data.</text>
</comment>
<dbReference type="OrthoDB" id="674604at2759"/>
<dbReference type="Proteomes" id="UP000886520">
    <property type="component" value="Chromosome 4"/>
</dbReference>
<organism evidence="1 2">
    <name type="scientific">Adiantum capillus-veneris</name>
    <name type="common">Maidenhair fern</name>
    <dbReference type="NCBI Taxonomy" id="13818"/>
    <lineage>
        <taxon>Eukaryota</taxon>
        <taxon>Viridiplantae</taxon>
        <taxon>Streptophyta</taxon>
        <taxon>Embryophyta</taxon>
        <taxon>Tracheophyta</taxon>
        <taxon>Polypodiopsida</taxon>
        <taxon>Polypodiidae</taxon>
        <taxon>Polypodiales</taxon>
        <taxon>Pteridineae</taxon>
        <taxon>Pteridaceae</taxon>
        <taxon>Vittarioideae</taxon>
        <taxon>Adiantum</taxon>
    </lineage>
</organism>
<protein>
    <submittedName>
        <fullName evidence="1">Uncharacterized protein</fullName>
    </submittedName>
</protein>